<evidence type="ECO:0000256" key="1">
    <source>
        <dbReference type="ARBA" id="ARBA00004533"/>
    </source>
</evidence>
<dbReference type="GO" id="GO:0015562">
    <property type="term" value="F:efflux transmembrane transporter activity"/>
    <property type="evidence" value="ECO:0007669"/>
    <property type="project" value="TreeGrafter"/>
</dbReference>
<evidence type="ECO:0000256" key="8">
    <source>
        <dbReference type="ARBA" id="ARBA00023136"/>
    </source>
</evidence>
<feature type="domain" description="Multidrug resistance protein MdtA-like barrel-sandwich hybrid" evidence="12">
    <location>
        <begin position="85"/>
        <end position="239"/>
    </location>
</feature>
<evidence type="ECO:0000259" key="11">
    <source>
        <dbReference type="Pfam" id="PF25876"/>
    </source>
</evidence>
<protein>
    <submittedName>
        <fullName evidence="15">Secretion protein HlyD</fullName>
    </submittedName>
</protein>
<keyword evidence="10" id="KW-1133">Transmembrane helix</keyword>
<evidence type="ECO:0000313" key="15">
    <source>
        <dbReference type="EMBL" id="RMT79015.1"/>
    </source>
</evidence>
<comment type="similarity">
    <text evidence="3">Belongs to the membrane fusion protein (MFP) (TC 8.A.1) family.</text>
</comment>
<keyword evidence="8 10" id="KW-0472">Membrane</keyword>
<comment type="caution">
    <text evidence="15">The sequence shown here is derived from an EMBL/GenBank/DDBJ whole genome shotgun (WGS) entry which is preliminary data.</text>
</comment>
<keyword evidence="6" id="KW-0997">Cell inner membrane</keyword>
<evidence type="ECO:0000256" key="7">
    <source>
        <dbReference type="ARBA" id="ARBA00023054"/>
    </source>
</evidence>
<dbReference type="Pfam" id="PF25917">
    <property type="entry name" value="BSH_RND"/>
    <property type="match status" value="1"/>
</dbReference>
<dbReference type="Gene3D" id="2.40.50.100">
    <property type="match status" value="2"/>
</dbReference>
<dbReference type="Pfam" id="PF25876">
    <property type="entry name" value="HH_MFP_RND"/>
    <property type="match status" value="1"/>
</dbReference>
<dbReference type="NCBIfam" id="TIGR01730">
    <property type="entry name" value="RND_mfp"/>
    <property type="match status" value="1"/>
</dbReference>
<dbReference type="InterPro" id="IPR058626">
    <property type="entry name" value="MdtA-like_b-barrel"/>
</dbReference>
<evidence type="ECO:0000256" key="9">
    <source>
        <dbReference type="SAM" id="Coils"/>
    </source>
</evidence>
<dbReference type="InterPro" id="IPR058627">
    <property type="entry name" value="MdtA-like_C"/>
</dbReference>
<evidence type="ECO:0000256" key="2">
    <source>
        <dbReference type="ARBA" id="ARBA00004635"/>
    </source>
</evidence>
<keyword evidence="10" id="KW-0812">Transmembrane</keyword>
<dbReference type="InterPro" id="IPR058624">
    <property type="entry name" value="MdtA-like_HH"/>
</dbReference>
<dbReference type="PANTHER" id="PTHR30469">
    <property type="entry name" value="MULTIDRUG RESISTANCE PROTEIN MDTA"/>
    <property type="match status" value="1"/>
</dbReference>
<evidence type="ECO:0000256" key="4">
    <source>
        <dbReference type="ARBA" id="ARBA00022448"/>
    </source>
</evidence>
<evidence type="ECO:0000256" key="5">
    <source>
        <dbReference type="ARBA" id="ARBA00022475"/>
    </source>
</evidence>
<proteinExistence type="inferred from homology"/>
<feature type="domain" description="Multidrug resistance protein MdtA-like beta-barrel" evidence="13">
    <location>
        <begin position="246"/>
        <end position="334"/>
    </location>
</feature>
<evidence type="ECO:0000313" key="16">
    <source>
        <dbReference type="Proteomes" id="UP000273854"/>
    </source>
</evidence>
<keyword evidence="7 9" id="KW-0175">Coiled coil</keyword>
<evidence type="ECO:0000259" key="14">
    <source>
        <dbReference type="Pfam" id="PF25967"/>
    </source>
</evidence>
<keyword evidence="5" id="KW-1003">Cell membrane</keyword>
<dbReference type="OrthoDB" id="9791520at2"/>
<evidence type="ECO:0000259" key="12">
    <source>
        <dbReference type="Pfam" id="PF25917"/>
    </source>
</evidence>
<name>A0A3M5P453_PSEVI</name>
<dbReference type="InterPro" id="IPR058625">
    <property type="entry name" value="MdtA-like_BSH"/>
</dbReference>
<dbReference type="Pfam" id="PF25967">
    <property type="entry name" value="RND-MFP_C"/>
    <property type="match status" value="1"/>
</dbReference>
<evidence type="ECO:0000259" key="13">
    <source>
        <dbReference type="Pfam" id="PF25944"/>
    </source>
</evidence>
<feature type="domain" description="Multidrug resistance protein MdtA-like C-terminal permuted SH3" evidence="14">
    <location>
        <begin position="339"/>
        <end position="399"/>
    </location>
</feature>
<feature type="coiled-coil region" evidence="9">
    <location>
        <begin position="170"/>
        <end position="204"/>
    </location>
</feature>
<dbReference type="Gene3D" id="6.20.50.140">
    <property type="match status" value="1"/>
</dbReference>
<dbReference type="Proteomes" id="UP000273854">
    <property type="component" value="Unassembled WGS sequence"/>
</dbReference>
<accession>A0A3M5P453</accession>
<evidence type="ECO:0000256" key="10">
    <source>
        <dbReference type="SAM" id="Phobius"/>
    </source>
</evidence>
<evidence type="ECO:0000256" key="3">
    <source>
        <dbReference type="ARBA" id="ARBA00009477"/>
    </source>
</evidence>
<organism evidence="15 16">
    <name type="scientific">Pseudomonas viridiflava</name>
    <name type="common">Phytomonas viridiflava</name>
    <dbReference type="NCBI Taxonomy" id="33069"/>
    <lineage>
        <taxon>Bacteria</taxon>
        <taxon>Pseudomonadati</taxon>
        <taxon>Pseudomonadota</taxon>
        <taxon>Gammaproteobacteria</taxon>
        <taxon>Pseudomonadales</taxon>
        <taxon>Pseudomonadaceae</taxon>
        <taxon>Pseudomonas</taxon>
    </lineage>
</organism>
<dbReference type="Gene3D" id="1.10.287.470">
    <property type="entry name" value="Helix hairpin bin"/>
    <property type="match status" value="1"/>
</dbReference>
<dbReference type="PANTHER" id="PTHR30469:SF33">
    <property type="entry name" value="SLR1207 PROTEIN"/>
    <property type="match status" value="1"/>
</dbReference>
<gene>
    <name evidence="15" type="ORF">ALP40_00311</name>
</gene>
<dbReference type="EMBL" id="RBTP01000061">
    <property type="protein sequence ID" value="RMT79015.1"/>
    <property type="molecule type" value="Genomic_DNA"/>
</dbReference>
<feature type="transmembrane region" description="Helical" evidence="10">
    <location>
        <begin position="30"/>
        <end position="49"/>
    </location>
</feature>
<dbReference type="SUPFAM" id="SSF111369">
    <property type="entry name" value="HlyD-like secretion proteins"/>
    <property type="match status" value="1"/>
</dbReference>
<dbReference type="Pfam" id="PF25944">
    <property type="entry name" value="Beta-barrel_RND"/>
    <property type="match status" value="1"/>
</dbReference>
<reference evidence="15 16" key="1">
    <citation type="submission" date="2018-08" db="EMBL/GenBank/DDBJ databases">
        <title>Recombination of ecologically and evolutionarily significant loci maintains genetic cohesion in the Pseudomonas syringae species complex.</title>
        <authorList>
            <person name="Dillon M."/>
            <person name="Thakur S."/>
            <person name="Almeida R.N.D."/>
            <person name="Weir B.S."/>
            <person name="Guttman D.S."/>
        </authorList>
    </citation>
    <scope>NUCLEOTIDE SEQUENCE [LARGE SCALE GENOMIC DNA]</scope>
    <source>
        <strain evidence="15 16">ICMP 19473</strain>
    </source>
</reference>
<dbReference type="InterPro" id="IPR006143">
    <property type="entry name" value="RND_pump_MFP"/>
</dbReference>
<keyword evidence="4" id="KW-0813">Transport</keyword>
<dbReference type="AlphaFoldDB" id="A0A3M5P453"/>
<sequence length="408" mass="44568">MGTCWIPANGKWGQGVRIWRFFRTLNYRKLILRLIFIDLTITLAGYAFYKAVSEDAAPVYLTAAVEVTDIEHAVLADGVLQGKQQVDVGAQVSGQLKTLNVAPGDNVRKDQLLAEIDPLPARNALRQAIVSHEQLIAQKDATAEQLKLAAQTYKRYEELGPQAAVSQDDYDKAKADYRELQASLTSLEAQVRAAQIKIETARIELGYTRILAPMDGKVLAIVTQEGQTVIAEQAPPVILKMAQLDTMTIKARVAEADVVNIHPGLPIYFTILGDRDKRYDATLSAIEPGPDRFASQASGAGRSNDAVFYNASFNVPNPDGRLRINMSAQVRIVLEVAKDVLTIPVAALGKRNPEGTFPVRVVDERAHIKTENIRTGINNNVRVQVMSGLKAGEKVVIGETLKSESSGT</sequence>
<comment type="subcellular location">
    <subcellularLocation>
        <location evidence="1">Cell inner membrane</location>
    </subcellularLocation>
    <subcellularLocation>
        <location evidence="2">Membrane</location>
        <topology evidence="2">Lipid-anchor</topology>
    </subcellularLocation>
</comment>
<dbReference type="GO" id="GO:1990281">
    <property type="term" value="C:efflux pump complex"/>
    <property type="evidence" value="ECO:0007669"/>
    <property type="project" value="TreeGrafter"/>
</dbReference>
<evidence type="ECO:0000256" key="6">
    <source>
        <dbReference type="ARBA" id="ARBA00022519"/>
    </source>
</evidence>
<dbReference type="Gene3D" id="2.40.30.170">
    <property type="match status" value="1"/>
</dbReference>
<feature type="domain" description="Multidrug resistance protein MdtA-like alpha-helical hairpin" evidence="11">
    <location>
        <begin position="138"/>
        <end position="208"/>
    </location>
</feature>